<name>A0ABQ9G9I5_9NEOP</name>
<accession>A0ABQ9G9I5</accession>
<keyword evidence="3" id="KW-1185">Reference proteome</keyword>
<evidence type="ECO:0000313" key="3">
    <source>
        <dbReference type="Proteomes" id="UP001159363"/>
    </source>
</evidence>
<organism evidence="2 3">
    <name type="scientific">Dryococelus australis</name>
    <dbReference type="NCBI Taxonomy" id="614101"/>
    <lineage>
        <taxon>Eukaryota</taxon>
        <taxon>Metazoa</taxon>
        <taxon>Ecdysozoa</taxon>
        <taxon>Arthropoda</taxon>
        <taxon>Hexapoda</taxon>
        <taxon>Insecta</taxon>
        <taxon>Pterygota</taxon>
        <taxon>Neoptera</taxon>
        <taxon>Polyneoptera</taxon>
        <taxon>Phasmatodea</taxon>
        <taxon>Verophasmatodea</taxon>
        <taxon>Anareolatae</taxon>
        <taxon>Phasmatidae</taxon>
        <taxon>Eurycanthinae</taxon>
        <taxon>Dryococelus</taxon>
    </lineage>
</organism>
<feature type="region of interest" description="Disordered" evidence="1">
    <location>
        <begin position="370"/>
        <end position="405"/>
    </location>
</feature>
<gene>
    <name evidence="2" type="ORF">PR048_030646</name>
</gene>
<evidence type="ECO:0000313" key="2">
    <source>
        <dbReference type="EMBL" id="KAJ8869085.1"/>
    </source>
</evidence>
<dbReference type="Proteomes" id="UP001159363">
    <property type="component" value="Chromosome 13"/>
</dbReference>
<protein>
    <submittedName>
        <fullName evidence="2">Uncharacterized protein</fullName>
    </submittedName>
</protein>
<dbReference type="EMBL" id="JARBHB010000014">
    <property type="protein sequence ID" value="KAJ8869085.1"/>
    <property type="molecule type" value="Genomic_DNA"/>
</dbReference>
<reference evidence="2 3" key="1">
    <citation type="submission" date="2023-02" db="EMBL/GenBank/DDBJ databases">
        <title>LHISI_Scaffold_Assembly.</title>
        <authorList>
            <person name="Stuart O.P."/>
            <person name="Cleave R."/>
            <person name="Magrath M.J.L."/>
            <person name="Mikheyev A.S."/>
        </authorList>
    </citation>
    <scope>NUCLEOTIDE SEQUENCE [LARGE SCALE GENOMIC DNA]</scope>
    <source>
        <strain evidence="2">Daus_M_001</strain>
        <tissue evidence="2">Leg muscle</tissue>
    </source>
</reference>
<comment type="caution">
    <text evidence="2">The sequence shown here is derived from an EMBL/GenBank/DDBJ whole genome shotgun (WGS) entry which is preliminary data.</text>
</comment>
<evidence type="ECO:0000256" key="1">
    <source>
        <dbReference type="SAM" id="MobiDB-lite"/>
    </source>
</evidence>
<sequence length="405" mass="45070">MENPPMTSIERSRACRLSFCFLSPLTDGVTSGKSHTWMGRLPYDACIHSAFSTTKWRDGRKKQSFDTVISAYRDRRPWFEPTHQQVSRICVEVSCKGVGSERLALPHSSGVGLPTYSRGVVGSHHGPSAVACRTGILSANYSPTTCANRVPGGVARGFSHVEIVPDDASGRRFFSGISLPLWRCSILTSLHLHRLPRPPIELEAATRTGTLTKHRTSAVIQLTACNRCFPPSKKYKICTVSWDSDNEQFVVSDKMITMVYCKAIHDQNCTHQISVPNDANVFLVAYQNLWTSPLAPECEWITHCHRTLVVTKQQQSRCKYCTNVNYYWMQHLEPCINMCLEGFRNDLNILGGRSYCSTRTTAADVGAMLPGHTRSRRCGVRPTSSHPSPQADPLTAPSPERPGND</sequence>
<proteinExistence type="predicted"/>